<organism evidence="5 6">
    <name type="scientific">Nocardiopsis ansamitocini</name>
    <dbReference type="NCBI Taxonomy" id="1670832"/>
    <lineage>
        <taxon>Bacteria</taxon>
        <taxon>Bacillati</taxon>
        <taxon>Actinomycetota</taxon>
        <taxon>Actinomycetes</taxon>
        <taxon>Streptosporangiales</taxon>
        <taxon>Nocardiopsidaceae</taxon>
        <taxon>Nocardiopsis</taxon>
    </lineage>
</organism>
<evidence type="ECO:0000313" key="6">
    <source>
        <dbReference type="Proteomes" id="UP001165092"/>
    </source>
</evidence>
<reference evidence="5" key="1">
    <citation type="submission" date="2023-02" db="EMBL/GenBank/DDBJ databases">
        <title>Nocardiopsis ansamitocini NBRC 112285.</title>
        <authorList>
            <person name="Ichikawa N."/>
            <person name="Sato H."/>
            <person name="Tonouchi N."/>
        </authorList>
    </citation>
    <scope>NUCLEOTIDE SEQUENCE</scope>
    <source>
        <strain evidence="5">NBRC 112285</strain>
    </source>
</reference>
<evidence type="ECO:0000256" key="3">
    <source>
        <dbReference type="ARBA" id="ARBA00022827"/>
    </source>
</evidence>
<dbReference type="GO" id="GO:0071949">
    <property type="term" value="F:FAD binding"/>
    <property type="evidence" value="ECO:0007669"/>
    <property type="project" value="InterPro"/>
</dbReference>
<dbReference type="InterPro" id="IPR002938">
    <property type="entry name" value="FAD-bd"/>
</dbReference>
<keyword evidence="6" id="KW-1185">Reference proteome</keyword>
<dbReference type="PANTHER" id="PTHR43004:SF19">
    <property type="entry name" value="BINDING MONOOXYGENASE, PUTATIVE (JCVI)-RELATED"/>
    <property type="match status" value="1"/>
</dbReference>
<comment type="caution">
    <text evidence="5">The sequence shown here is derived from an EMBL/GenBank/DDBJ whole genome shotgun (WGS) entry which is preliminary data.</text>
</comment>
<dbReference type="RefSeq" id="WP_285759595.1">
    <property type="nucleotide sequence ID" value="NZ_BSQG01000004.1"/>
</dbReference>
<dbReference type="Proteomes" id="UP001165092">
    <property type="component" value="Unassembled WGS sequence"/>
</dbReference>
<keyword evidence="3" id="KW-0274">FAD</keyword>
<dbReference type="AlphaFoldDB" id="A0A9W6UGW3"/>
<dbReference type="Gene3D" id="3.30.70.2450">
    <property type="match status" value="1"/>
</dbReference>
<name>A0A9W6UGW3_9ACTN</name>
<dbReference type="PRINTS" id="PR00420">
    <property type="entry name" value="RNGMNOXGNASE"/>
</dbReference>
<evidence type="ECO:0000256" key="1">
    <source>
        <dbReference type="ARBA" id="ARBA00001974"/>
    </source>
</evidence>
<keyword evidence="2" id="KW-0285">Flavoprotein</keyword>
<dbReference type="GO" id="GO:0016709">
    <property type="term" value="F:oxidoreductase activity, acting on paired donors, with incorporation or reduction of molecular oxygen, NAD(P)H as one donor, and incorporation of one atom of oxygen"/>
    <property type="evidence" value="ECO:0007669"/>
    <property type="project" value="UniProtKB-ARBA"/>
</dbReference>
<dbReference type="Gene3D" id="3.50.50.60">
    <property type="entry name" value="FAD/NAD(P)-binding domain"/>
    <property type="match status" value="1"/>
</dbReference>
<sequence length="507" mass="54838">MQSPVLVIGAGPTGLALACGLRMRGTPVRILDTNSEPAATSRALGVQPRGVEVLNRLGALGDLPERSISLSEVRIYIGHRLVSTMPMRRMAAQERSPLLISQVEVEASLRRRLVELGGRVEWDHELVGVTQDDTGVNALLRTPTGLESVRASWVAGCDGAHSLVRKLAGIGFPGAPVAENFILADVRTGWDADREIMSSWTHGGGMISVCALPGEGRWRLMSPSPPGTSTVVQGEAALEQLRRQLGDCTSFCPDQIDKVEWLSSFRIHRRLADSYRQGRLLLAGDAAAIHHPFGGQGMNTGLGDAENLAWKLALVMAGRADERLIDSYQAERRPIADAVVSATTATSRVVLGDTPGIRVLRDSLILPLMDHPKVQEYLWRSASQLGVHYRGRSLAAKRSRFKAGPRPGERVPDIACRLVDGSHTTVHQALRGRWALLAPPGHEDSIAVATERLGEELVTLYPEHPGLTDVLLVRPDAHLAWRGNADPTGLWGWLDGVLTVGAAPRRA</sequence>
<evidence type="ECO:0000313" key="5">
    <source>
        <dbReference type="EMBL" id="GLU48166.1"/>
    </source>
</evidence>
<gene>
    <name evidence="5" type="ORF">Nans01_25170</name>
</gene>
<dbReference type="InterPro" id="IPR050641">
    <property type="entry name" value="RIFMO-like"/>
</dbReference>
<feature type="domain" description="FAD-binding" evidence="4">
    <location>
        <begin position="3"/>
        <end position="342"/>
    </location>
</feature>
<dbReference type="PANTHER" id="PTHR43004">
    <property type="entry name" value="TRK SYSTEM POTASSIUM UPTAKE PROTEIN"/>
    <property type="match status" value="1"/>
</dbReference>
<dbReference type="Gene3D" id="3.40.30.120">
    <property type="match status" value="1"/>
</dbReference>
<dbReference type="SUPFAM" id="SSF51905">
    <property type="entry name" value="FAD/NAD(P)-binding domain"/>
    <property type="match status" value="1"/>
</dbReference>
<evidence type="ECO:0000256" key="2">
    <source>
        <dbReference type="ARBA" id="ARBA00022630"/>
    </source>
</evidence>
<dbReference type="EMBL" id="BSQG01000004">
    <property type="protein sequence ID" value="GLU48166.1"/>
    <property type="molecule type" value="Genomic_DNA"/>
</dbReference>
<proteinExistence type="predicted"/>
<protein>
    <submittedName>
        <fullName evidence="5">Oxygenase</fullName>
    </submittedName>
</protein>
<dbReference type="Pfam" id="PF21274">
    <property type="entry name" value="Rng_hyd_C"/>
    <property type="match status" value="1"/>
</dbReference>
<accession>A0A9W6UGW3</accession>
<evidence type="ECO:0000259" key="4">
    <source>
        <dbReference type="Pfam" id="PF01494"/>
    </source>
</evidence>
<dbReference type="Pfam" id="PF01494">
    <property type="entry name" value="FAD_binding_3"/>
    <property type="match status" value="1"/>
</dbReference>
<comment type="cofactor">
    <cofactor evidence="1">
        <name>FAD</name>
        <dbReference type="ChEBI" id="CHEBI:57692"/>
    </cofactor>
</comment>
<dbReference type="InterPro" id="IPR036188">
    <property type="entry name" value="FAD/NAD-bd_sf"/>
</dbReference>